<proteinExistence type="predicted"/>
<accession>A0A1A2EGR4</accession>
<evidence type="ECO:0000256" key="1">
    <source>
        <dbReference type="SAM" id="Phobius"/>
    </source>
</evidence>
<sequence length="137" mass="14885">MYPIAVGLIVAVHLAFVGYVVAGGFLALRWPRTLWLHVPAVGWAVLLLAANLECPLTWFERRARAAAGMAPLPPDGFIAHYLTGVLYPAGWTPAVEVVVGAVVIGTWALCGRETLRHRRYGGGHAGADHRRRAERLL</sequence>
<keyword evidence="1" id="KW-0472">Membrane</keyword>
<name>A0A1A2EGR4_MYCSD</name>
<feature type="transmembrane region" description="Helical" evidence="1">
    <location>
        <begin position="91"/>
        <end position="110"/>
    </location>
</feature>
<evidence type="ECO:0008006" key="4">
    <source>
        <dbReference type="Google" id="ProtNLM"/>
    </source>
</evidence>
<dbReference type="AlphaFoldDB" id="A0A1A2EGR4"/>
<keyword evidence="1" id="KW-1133">Transmembrane helix</keyword>
<dbReference type="EMBL" id="LZIN01000069">
    <property type="protein sequence ID" value="OBG04357.1"/>
    <property type="molecule type" value="Genomic_DNA"/>
</dbReference>
<gene>
    <name evidence="2" type="ORF">A5771_11490</name>
</gene>
<comment type="caution">
    <text evidence="2">The sequence shown here is derived from an EMBL/GenBank/DDBJ whole genome shotgun (WGS) entry which is preliminary data.</text>
</comment>
<dbReference type="RefSeq" id="WP_064855656.1">
    <property type="nucleotide sequence ID" value="NZ_LZIM01000019.1"/>
</dbReference>
<dbReference type="Proteomes" id="UP000093985">
    <property type="component" value="Unassembled WGS sequence"/>
</dbReference>
<feature type="transmembrane region" description="Helical" evidence="1">
    <location>
        <begin position="6"/>
        <end position="27"/>
    </location>
</feature>
<dbReference type="Pfam" id="PF10861">
    <property type="entry name" value="DUF2784"/>
    <property type="match status" value="1"/>
</dbReference>
<reference evidence="3" key="1">
    <citation type="submission" date="2016-06" db="EMBL/GenBank/DDBJ databases">
        <authorList>
            <person name="Sutton G."/>
            <person name="Brinkac L."/>
            <person name="Sanka R."/>
            <person name="Adams M."/>
            <person name="Lau E."/>
            <person name="Mehaffy C."/>
            <person name="Tameris M."/>
            <person name="Hatherill M."/>
            <person name="Hanekom W."/>
            <person name="Mahomed H."/>
            <person name="Mcshane H."/>
        </authorList>
    </citation>
    <scope>NUCLEOTIDE SEQUENCE [LARGE SCALE GENOMIC DNA]</scope>
    <source>
        <strain evidence="3">852014-51077_SCH5608930-a</strain>
    </source>
</reference>
<keyword evidence="1" id="KW-0812">Transmembrane</keyword>
<organism evidence="2 3">
    <name type="scientific">Mycolicibacter sinensis (strain JDM601)</name>
    <name type="common">Mycobacterium sinense</name>
    <dbReference type="NCBI Taxonomy" id="875328"/>
    <lineage>
        <taxon>Bacteria</taxon>
        <taxon>Bacillati</taxon>
        <taxon>Actinomycetota</taxon>
        <taxon>Actinomycetes</taxon>
        <taxon>Mycobacteriales</taxon>
        <taxon>Mycobacteriaceae</taxon>
        <taxon>Mycolicibacter</taxon>
    </lineage>
</organism>
<evidence type="ECO:0000313" key="2">
    <source>
        <dbReference type="EMBL" id="OBG04357.1"/>
    </source>
</evidence>
<dbReference type="OrthoDB" id="370375at2"/>
<feature type="transmembrane region" description="Helical" evidence="1">
    <location>
        <begin position="34"/>
        <end position="52"/>
    </location>
</feature>
<dbReference type="InterPro" id="IPR021218">
    <property type="entry name" value="DUF2784"/>
</dbReference>
<evidence type="ECO:0000313" key="3">
    <source>
        <dbReference type="Proteomes" id="UP000093985"/>
    </source>
</evidence>
<protein>
    <recommendedName>
        <fullName evidence="4">DUF2784 domain-containing protein</fullName>
    </recommendedName>
</protein>